<keyword evidence="2" id="KW-1185">Reference proteome</keyword>
<accession>A0A504YYD2</accession>
<organism evidence="1 2">
    <name type="scientific">Fasciola gigantica</name>
    <name type="common">Giant liver fluke</name>
    <dbReference type="NCBI Taxonomy" id="46835"/>
    <lineage>
        <taxon>Eukaryota</taxon>
        <taxon>Metazoa</taxon>
        <taxon>Spiralia</taxon>
        <taxon>Lophotrochozoa</taxon>
        <taxon>Platyhelminthes</taxon>
        <taxon>Trematoda</taxon>
        <taxon>Digenea</taxon>
        <taxon>Plagiorchiida</taxon>
        <taxon>Echinostomata</taxon>
        <taxon>Echinostomatoidea</taxon>
        <taxon>Fasciolidae</taxon>
        <taxon>Fasciola</taxon>
    </lineage>
</organism>
<dbReference type="AlphaFoldDB" id="A0A504YYD2"/>
<name>A0A504YYD2_FASGI</name>
<dbReference type="EMBL" id="SUNJ01006045">
    <property type="protein sequence ID" value="TPP63117.1"/>
    <property type="molecule type" value="Genomic_DNA"/>
</dbReference>
<reference evidence="1 2" key="1">
    <citation type="submission" date="2019-04" db="EMBL/GenBank/DDBJ databases">
        <title>Annotation for the trematode Fasciola gigantica.</title>
        <authorList>
            <person name="Choi Y.-J."/>
        </authorList>
    </citation>
    <scope>NUCLEOTIDE SEQUENCE [LARGE SCALE GENOMIC DNA]</scope>
    <source>
        <strain evidence="1">Uganda_cow_1</strain>
    </source>
</reference>
<dbReference type="Proteomes" id="UP000316759">
    <property type="component" value="Unassembled WGS sequence"/>
</dbReference>
<comment type="caution">
    <text evidence="1">The sequence shown here is derived from an EMBL/GenBank/DDBJ whole genome shotgun (WGS) entry which is preliminary data.</text>
</comment>
<proteinExistence type="predicted"/>
<evidence type="ECO:0000313" key="1">
    <source>
        <dbReference type="EMBL" id="TPP63117.1"/>
    </source>
</evidence>
<sequence>MGMVEQNCGTPTTITRLRRTLHQDRLDWLNQLVTDLNSAGSRLIQEAQTRASRLESELNPFRLEVSSVHEENGRIREELEQVLSYASYMRQEVAETLDALNQFERGAESWRKWYDGVRSQT</sequence>
<evidence type="ECO:0000313" key="2">
    <source>
        <dbReference type="Proteomes" id="UP000316759"/>
    </source>
</evidence>
<protein>
    <submittedName>
        <fullName evidence="1">Uncharacterized protein</fullName>
    </submittedName>
</protein>
<gene>
    <name evidence="1" type="ORF">FGIG_09199</name>
</gene>